<dbReference type="Proteomes" id="UP001054821">
    <property type="component" value="Chromosome 7"/>
</dbReference>
<comment type="caution">
    <text evidence="1">The sequence shown here is derived from an EMBL/GenBank/DDBJ whole genome shotgun (WGS) entry which is preliminary data.</text>
</comment>
<protein>
    <submittedName>
        <fullName evidence="1">Uncharacterized protein</fullName>
    </submittedName>
</protein>
<organism evidence="1 2">
    <name type="scientific">Prunus dulcis</name>
    <name type="common">Almond</name>
    <name type="synonym">Amygdalus dulcis</name>
    <dbReference type="NCBI Taxonomy" id="3755"/>
    <lineage>
        <taxon>Eukaryota</taxon>
        <taxon>Viridiplantae</taxon>
        <taxon>Streptophyta</taxon>
        <taxon>Embryophyta</taxon>
        <taxon>Tracheophyta</taxon>
        <taxon>Spermatophyta</taxon>
        <taxon>Magnoliopsida</taxon>
        <taxon>eudicotyledons</taxon>
        <taxon>Gunneridae</taxon>
        <taxon>Pentapetalae</taxon>
        <taxon>rosids</taxon>
        <taxon>fabids</taxon>
        <taxon>Rosales</taxon>
        <taxon>Rosaceae</taxon>
        <taxon>Amygdaloideae</taxon>
        <taxon>Amygdaleae</taxon>
        <taxon>Prunus</taxon>
    </lineage>
</organism>
<evidence type="ECO:0000313" key="2">
    <source>
        <dbReference type="Proteomes" id="UP001054821"/>
    </source>
</evidence>
<accession>A0AAD4V7Z5</accession>
<proteinExistence type="predicted"/>
<sequence>MAAAGLKSFCRRRLTFLYKKFHLVRCRGQMGRPCPFPNLIPSLLLSSLNSPSLGMRFALQTAQQNYNVG</sequence>
<dbReference type="AlphaFoldDB" id="A0AAD4V7Z5"/>
<dbReference type="EMBL" id="JAJFAZ020000007">
    <property type="protein sequence ID" value="KAI5319588.1"/>
    <property type="molecule type" value="Genomic_DNA"/>
</dbReference>
<gene>
    <name evidence="1" type="ORF">L3X38_039296</name>
</gene>
<evidence type="ECO:0000313" key="1">
    <source>
        <dbReference type="EMBL" id="KAI5319588.1"/>
    </source>
</evidence>
<reference evidence="1 2" key="1">
    <citation type="journal article" date="2022" name="G3 (Bethesda)">
        <title>Whole-genome sequence and methylome profiling of the almond [Prunus dulcis (Mill.) D.A. Webb] cultivar 'Nonpareil'.</title>
        <authorList>
            <person name="D'Amico-Willman K.M."/>
            <person name="Ouma W.Z."/>
            <person name="Meulia T."/>
            <person name="Sideli G.M."/>
            <person name="Gradziel T.M."/>
            <person name="Fresnedo-Ramirez J."/>
        </authorList>
    </citation>
    <scope>NUCLEOTIDE SEQUENCE [LARGE SCALE GENOMIC DNA]</scope>
    <source>
        <strain evidence="1">Clone GOH B32 T37-40</strain>
    </source>
</reference>
<name>A0AAD4V7Z5_PRUDU</name>
<keyword evidence="2" id="KW-1185">Reference proteome</keyword>